<dbReference type="InterPro" id="IPR030564">
    <property type="entry name" value="Myotubularin"/>
</dbReference>
<dbReference type="Pfam" id="PF06602">
    <property type="entry name" value="Myotub-related"/>
    <property type="match status" value="2"/>
</dbReference>
<feature type="region of interest" description="Disordered" evidence="2">
    <location>
        <begin position="34"/>
        <end position="60"/>
    </location>
</feature>
<dbReference type="EMBL" id="JBAMIC010000001">
    <property type="protein sequence ID" value="KAK7116331.1"/>
    <property type="molecule type" value="Genomic_DNA"/>
</dbReference>
<dbReference type="SUPFAM" id="SSF50729">
    <property type="entry name" value="PH domain-like"/>
    <property type="match status" value="1"/>
</dbReference>
<evidence type="ECO:0000313" key="4">
    <source>
        <dbReference type="EMBL" id="KAK7116331.1"/>
    </source>
</evidence>
<dbReference type="Pfam" id="PF12578">
    <property type="entry name" value="3-PAP"/>
    <property type="match status" value="1"/>
</dbReference>
<accession>A0AAN9C2Q2</accession>
<feature type="domain" description="Myotubularin phosphatase" evidence="3">
    <location>
        <begin position="237"/>
        <end position="644"/>
    </location>
</feature>
<feature type="compositionally biased region" description="Acidic residues" evidence="2">
    <location>
        <begin position="34"/>
        <end position="46"/>
    </location>
</feature>
<dbReference type="PANTHER" id="PTHR10807">
    <property type="entry name" value="MYOTUBULARIN-RELATED"/>
    <property type="match status" value="1"/>
</dbReference>
<evidence type="ECO:0000259" key="3">
    <source>
        <dbReference type="PROSITE" id="PS51339"/>
    </source>
</evidence>
<proteinExistence type="inferred from homology"/>
<dbReference type="GO" id="GO:0005737">
    <property type="term" value="C:cytoplasm"/>
    <property type="evidence" value="ECO:0007669"/>
    <property type="project" value="TreeGrafter"/>
</dbReference>
<dbReference type="GO" id="GO:0016020">
    <property type="term" value="C:membrane"/>
    <property type="evidence" value="ECO:0007669"/>
    <property type="project" value="TreeGrafter"/>
</dbReference>
<comment type="caution">
    <text evidence="4">The sequence shown here is derived from an EMBL/GenBank/DDBJ whole genome shotgun (WGS) entry which is preliminary data.</text>
</comment>
<dbReference type="GO" id="GO:0046856">
    <property type="term" value="P:phosphatidylinositol dephosphorylation"/>
    <property type="evidence" value="ECO:0007669"/>
    <property type="project" value="TreeGrafter"/>
</dbReference>
<feature type="compositionally biased region" description="Low complexity" evidence="2">
    <location>
        <begin position="47"/>
        <end position="56"/>
    </location>
</feature>
<dbReference type="InterPro" id="IPR022587">
    <property type="entry name" value="MTMR12-like_C"/>
</dbReference>
<evidence type="ECO:0000256" key="1">
    <source>
        <dbReference type="ARBA" id="ARBA00007471"/>
    </source>
</evidence>
<dbReference type="SUPFAM" id="SSF52799">
    <property type="entry name" value="(Phosphotyrosine protein) phosphatases II"/>
    <property type="match status" value="1"/>
</dbReference>
<dbReference type="Gene3D" id="2.30.29.30">
    <property type="entry name" value="Pleckstrin-homology domain (PH domain)/Phosphotyrosine-binding domain (PTB)"/>
    <property type="match status" value="1"/>
</dbReference>
<dbReference type="InterPro" id="IPR029021">
    <property type="entry name" value="Prot-tyrosine_phosphatase-like"/>
</dbReference>
<dbReference type="InterPro" id="IPR010569">
    <property type="entry name" value="Myotubularin-like_Pase_dom"/>
</dbReference>
<evidence type="ECO:0000256" key="2">
    <source>
        <dbReference type="SAM" id="MobiDB-lite"/>
    </source>
</evidence>
<dbReference type="InterPro" id="IPR011993">
    <property type="entry name" value="PH-like_dom_sf"/>
</dbReference>
<dbReference type="PROSITE" id="PS51339">
    <property type="entry name" value="PPASE_MYOTUBULARIN"/>
    <property type="match status" value="1"/>
</dbReference>
<comment type="similarity">
    <text evidence="1">Belongs to the protein-tyrosine phosphatase family. Non-receptor class myotubularin subfamily.</text>
</comment>
<keyword evidence="5" id="KW-1185">Reference proteome</keyword>
<dbReference type="PANTHER" id="PTHR10807:SF110">
    <property type="entry name" value="FI17948P1"/>
    <property type="match status" value="1"/>
</dbReference>
<name>A0AAN9C2Q2_9CAEN</name>
<reference evidence="4 5" key="1">
    <citation type="submission" date="2024-02" db="EMBL/GenBank/DDBJ databases">
        <title>Chromosome-scale genome assembly of the rough periwinkle Littorina saxatilis.</title>
        <authorList>
            <person name="De Jode A."/>
            <person name="Faria R."/>
            <person name="Formenti G."/>
            <person name="Sims Y."/>
            <person name="Smith T.P."/>
            <person name="Tracey A."/>
            <person name="Wood J.M.D."/>
            <person name="Zagrodzka Z.B."/>
            <person name="Johannesson K."/>
            <person name="Butlin R.K."/>
            <person name="Leder E.H."/>
        </authorList>
    </citation>
    <scope>NUCLEOTIDE SEQUENCE [LARGE SCALE GENOMIC DNA]</scope>
    <source>
        <strain evidence="4">Snail1</strain>
        <tissue evidence="4">Muscle</tissue>
    </source>
</reference>
<sequence length="759" mass="86562">MAKRFMSYLNNYEVEMKEKGKATFKSYISDIIGDEEEERNEEDSESAEPSPSSVAPESEEVEKSASAFFENLMHPSLLPGEQVICQAENTLRFAPYSDRKQGISGNLFVTNFKVTFVTADKSSYAYKETKQRQRNKLIEDNDIPLTCIDTIYQVLSGGKKRALAYGQTVSSTSKYLEIHCKDFRIHVFGFKFVAKDQNKRATNSIVHHSCPTRDDLLFAYEFGLNGKFKENSQRNQFYEQQGWAKELKRLNGEGRWRVADVNLKYHLSTSLPEYFVVPMQLTNADLQKAAGQYIEKHLPTWCYTYKNGASLVRMSQLLPESDFKACEEKMLSAIKQSSGGTVDVEVMDLTQLCPSLMEIRASGQRLMSLCMTDSTKEFYSFDSSWLSRLDSTQWLQHVATCLKVAANATDIILNKTQSVALKEETGYDLSCVISCLVQILLDPEYRTQKGFASLVQREWVVMGHPFQRRSRLVQGADSEQCPLFLMFLDCVWQLLQQFPSRLAMTETYLTSLWDTQQLGVTDTFLFDSAWHRQRFFREGGKLPEVSLPSAWDWHLQFSEEDILLFNNPLYSLFNSYDLENVIASAKGSLKRAGKSASTISYARSLTEFHGDCEGRKDLFKRPNSDVLLPVSTTAARLQLWSQCYLRWCVPAQILGGGRPAGYLQQCLLVEEVICLDHKLKILQEQKKQRERGRDQFPRPQSGLVFSLEAQSQLNSCHLTSSFPFPAEVTAQTQHKLISGPLSLYLHDSLVEYEFANSED</sequence>
<dbReference type="CDD" id="cd14537">
    <property type="entry name" value="PTP-MTMR10-like"/>
    <property type="match status" value="1"/>
</dbReference>
<dbReference type="Proteomes" id="UP001374579">
    <property type="component" value="Unassembled WGS sequence"/>
</dbReference>
<evidence type="ECO:0000313" key="5">
    <source>
        <dbReference type="Proteomes" id="UP001374579"/>
    </source>
</evidence>
<gene>
    <name evidence="4" type="ORF">V1264_002029</name>
</gene>
<protein>
    <recommendedName>
        <fullName evidence="3">Myotubularin phosphatase domain-containing protein</fullName>
    </recommendedName>
</protein>
<organism evidence="4 5">
    <name type="scientific">Littorina saxatilis</name>
    <dbReference type="NCBI Taxonomy" id="31220"/>
    <lineage>
        <taxon>Eukaryota</taxon>
        <taxon>Metazoa</taxon>
        <taxon>Spiralia</taxon>
        <taxon>Lophotrochozoa</taxon>
        <taxon>Mollusca</taxon>
        <taxon>Gastropoda</taxon>
        <taxon>Caenogastropoda</taxon>
        <taxon>Littorinimorpha</taxon>
        <taxon>Littorinoidea</taxon>
        <taxon>Littorinidae</taxon>
        <taxon>Littorina</taxon>
    </lineage>
</organism>
<dbReference type="AlphaFoldDB" id="A0AAN9C2Q2"/>